<gene>
    <name evidence="1" type="ORF">L9F63_012500</name>
</gene>
<organism evidence="1 2">
    <name type="scientific">Diploptera punctata</name>
    <name type="common">Pacific beetle cockroach</name>
    <dbReference type="NCBI Taxonomy" id="6984"/>
    <lineage>
        <taxon>Eukaryota</taxon>
        <taxon>Metazoa</taxon>
        <taxon>Ecdysozoa</taxon>
        <taxon>Arthropoda</taxon>
        <taxon>Hexapoda</taxon>
        <taxon>Insecta</taxon>
        <taxon>Pterygota</taxon>
        <taxon>Neoptera</taxon>
        <taxon>Polyneoptera</taxon>
        <taxon>Dictyoptera</taxon>
        <taxon>Blattodea</taxon>
        <taxon>Blaberoidea</taxon>
        <taxon>Blaberidae</taxon>
        <taxon>Diplopterinae</taxon>
        <taxon>Diploptera</taxon>
    </lineage>
</organism>
<evidence type="ECO:0000313" key="2">
    <source>
        <dbReference type="Proteomes" id="UP001233999"/>
    </source>
</evidence>
<dbReference type="Proteomes" id="UP001233999">
    <property type="component" value="Unassembled WGS sequence"/>
</dbReference>
<dbReference type="EMBL" id="JASPKZ010001987">
    <property type="protein sequence ID" value="KAJ9596461.1"/>
    <property type="molecule type" value="Genomic_DNA"/>
</dbReference>
<proteinExistence type="predicted"/>
<accession>A0AAD8AD67</accession>
<name>A0AAD8AD67_DIPPU</name>
<sequence>MELVPEGKNFRLAQEDELPEILDFLSEHLPDSLKFHQTLKTYLNDRVWDFYFYVSKTWPDTRVCIHFPGMTSSPNGRLYESLSIFCPCEQLDDLKLVEEEDVLIDWVAAHLPQLHAPPHHTAPRGLLHSLYRNHREGLRGHLCLHQPA</sequence>
<reference evidence="1" key="2">
    <citation type="submission" date="2023-05" db="EMBL/GenBank/DDBJ databases">
        <authorList>
            <person name="Fouks B."/>
        </authorList>
    </citation>
    <scope>NUCLEOTIDE SEQUENCE</scope>
    <source>
        <strain evidence="1">Stay&amp;Tobe</strain>
        <tissue evidence="1">Testes</tissue>
    </source>
</reference>
<dbReference type="InterPro" id="IPR016181">
    <property type="entry name" value="Acyl_CoA_acyltransferase"/>
</dbReference>
<reference evidence="1" key="1">
    <citation type="journal article" date="2023" name="IScience">
        <title>Live-bearing cockroach genome reveals convergent evolutionary mechanisms linked to viviparity in insects and beyond.</title>
        <authorList>
            <person name="Fouks B."/>
            <person name="Harrison M.C."/>
            <person name="Mikhailova A.A."/>
            <person name="Marchal E."/>
            <person name="English S."/>
            <person name="Carruthers M."/>
            <person name="Jennings E.C."/>
            <person name="Chiamaka E.L."/>
            <person name="Frigard R.A."/>
            <person name="Pippel M."/>
            <person name="Attardo G.M."/>
            <person name="Benoit J.B."/>
            <person name="Bornberg-Bauer E."/>
            <person name="Tobe S.S."/>
        </authorList>
    </citation>
    <scope>NUCLEOTIDE SEQUENCE</scope>
    <source>
        <strain evidence="1">Stay&amp;Tobe</strain>
    </source>
</reference>
<feature type="non-terminal residue" evidence="1">
    <location>
        <position position="1"/>
    </location>
</feature>
<dbReference type="SUPFAM" id="SSF55729">
    <property type="entry name" value="Acyl-CoA N-acyltransferases (Nat)"/>
    <property type="match status" value="1"/>
</dbReference>
<evidence type="ECO:0000313" key="1">
    <source>
        <dbReference type="EMBL" id="KAJ9596461.1"/>
    </source>
</evidence>
<dbReference type="AlphaFoldDB" id="A0AAD8AD67"/>
<comment type="caution">
    <text evidence="1">The sequence shown here is derived from an EMBL/GenBank/DDBJ whole genome shotgun (WGS) entry which is preliminary data.</text>
</comment>
<protein>
    <submittedName>
        <fullName evidence="1">Uncharacterized protein</fullName>
    </submittedName>
</protein>
<keyword evidence="2" id="KW-1185">Reference proteome</keyword>